<sequence>MTKLAAAVCLSMSMGLGIVSAQDMSMPAGPMMSQGMPPQGMPPQGMPPQGQQGKSISEFTAAQRITGKQALLVNQDITATEADENAVLAEQGANVTLQKVRLSKTGDTTSDDGSNFNGQNAVLLVSNSTAAVTDASISSAAEGANAVFATGEKADVTVKNLTINTKGNSSRGLDATYGGTIHGENVNITTAGAHSASLATDRGEGNVYATGSTLSTSGEGSPVIYSTGNIVVTKSSGIAKGSEIACVEGKNSIFVEDSTLAGFKRHGVMLYQSFSGDAGTGTASFTAKNSTLHNYSDGAMFYVTNTKAVASLTNTVIESPNNKNLIEVTSDRWGTEGSNGGDFEFTAAKQSLKGDVVANNISTVSVSLTNGSNWSGAMNPKHTAKVAALSLDASSVWNVTGDSYVSALTDEDSTLGNIRSNGHTIYYDKSNKANAWLKGQTVKLTDGGKVKPL</sequence>
<comment type="caution">
    <text evidence="2">The sequence shown here is derived from an EMBL/GenBank/DDBJ whole genome shotgun (WGS) entry which is preliminary data.</text>
</comment>
<dbReference type="Gene3D" id="2.160.20.20">
    <property type="match status" value="1"/>
</dbReference>
<keyword evidence="1" id="KW-0732">Signal</keyword>
<reference evidence="2 3" key="1">
    <citation type="submission" date="2022-06" db="EMBL/GenBank/DDBJ databases">
        <title>Isolation of gut microbiota from human fecal samples.</title>
        <authorList>
            <person name="Pamer E.G."/>
            <person name="Barat B."/>
            <person name="Waligurski E."/>
            <person name="Medina S."/>
            <person name="Paddock L."/>
            <person name="Mostad J."/>
        </authorList>
    </citation>
    <scope>NUCLEOTIDE SEQUENCE [LARGE SCALE GENOMIC DNA]</scope>
    <source>
        <strain evidence="2 3">DFI.1.1</strain>
    </source>
</reference>
<dbReference type="InterPro" id="IPR011050">
    <property type="entry name" value="Pectin_lyase_fold/virulence"/>
</dbReference>
<evidence type="ECO:0000313" key="2">
    <source>
        <dbReference type="EMBL" id="MCQ5343310.1"/>
    </source>
</evidence>
<feature type="signal peptide" evidence="1">
    <location>
        <begin position="1"/>
        <end position="21"/>
    </location>
</feature>
<evidence type="ECO:0000313" key="3">
    <source>
        <dbReference type="Proteomes" id="UP001206692"/>
    </source>
</evidence>
<keyword evidence="3" id="KW-1185">Reference proteome</keyword>
<dbReference type="EMBL" id="JANGEW010000020">
    <property type="protein sequence ID" value="MCQ5343310.1"/>
    <property type="molecule type" value="Genomic_DNA"/>
</dbReference>
<name>A0ABT1SVJ8_9FIRM</name>
<dbReference type="Proteomes" id="UP001206692">
    <property type="component" value="Unassembled WGS sequence"/>
</dbReference>
<organism evidence="2 3">
    <name type="scientific">Megasphaera massiliensis</name>
    <dbReference type="NCBI Taxonomy" id="1232428"/>
    <lineage>
        <taxon>Bacteria</taxon>
        <taxon>Bacillati</taxon>
        <taxon>Bacillota</taxon>
        <taxon>Negativicutes</taxon>
        <taxon>Veillonellales</taxon>
        <taxon>Veillonellaceae</taxon>
        <taxon>Megasphaera</taxon>
    </lineage>
</organism>
<feature type="chain" id="PRO_5045366825" description="Adhesin" evidence="1">
    <location>
        <begin position="22"/>
        <end position="453"/>
    </location>
</feature>
<proteinExistence type="predicted"/>
<accession>A0ABT1SVJ8</accession>
<evidence type="ECO:0000256" key="1">
    <source>
        <dbReference type="SAM" id="SignalP"/>
    </source>
</evidence>
<protein>
    <recommendedName>
        <fullName evidence="4">Adhesin</fullName>
    </recommendedName>
</protein>
<dbReference type="RefSeq" id="WP_154254602.1">
    <property type="nucleotide sequence ID" value="NZ_JAJCIO010000022.1"/>
</dbReference>
<gene>
    <name evidence="2" type="ORF">NE675_09805</name>
</gene>
<evidence type="ECO:0008006" key="4">
    <source>
        <dbReference type="Google" id="ProtNLM"/>
    </source>
</evidence>
<dbReference type="SUPFAM" id="SSF51126">
    <property type="entry name" value="Pectin lyase-like"/>
    <property type="match status" value="1"/>
</dbReference>
<dbReference type="InterPro" id="IPR012332">
    <property type="entry name" value="Autotransporter_pectin_lyase_C"/>
</dbReference>